<evidence type="ECO:0000313" key="2">
    <source>
        <dbReference type="EMBL" id="QOR60110.1"/>
    </source>
</evidence>
<dbReference type="Pfam" id="PF23162">
    <property type="entry name" value="AEP_C962R"/>
    <property type="match status" value="1"/>
</dbReference>
<dbReference type="EMBL" id="MK522034">
    <property type="protein sequence ID" value="QOR60110.1"/>
    <property type="molecule type" value="Genomic_DNA"/>
</dbReference>
<accession>A0A7S6SWL6</accession>
<dbReference type="InterPro" id="IPR056443">
    <property type="entry name" value="AEP_C962R"/>
</dbReference>
<organism evidence="2">
    <name type="scientific">Bathycoccus sp. RCC716 virus 1</name>
    <dbReference type="NCBI Taxonomy" id="2530038"/>
    <lineage>
        <taxon>Viruses</taxon>
        <taxon>Varidnaviria</taxon>
        <taxon>Bamfordvirae</taxon>
        <taxon>Nucleocytoviricota</taxon>
        <taxon>Megaviricetes</taxon>
        <taxon>Algavirales</taxon>
        <taxon>Phycodnaviridae</taxon>
        <taxon>Prasinovirus</taxon>
    </lineage>
</organism>
<evidence type="ECO:0000259" key="1">
    <source>
        <dbReference type="Pfam" id="PF23162"/>
    </source>
</evidence>
<reference evidence="2" key="1">
    <citation type="submission" date="2019-02" db="EMBL/GenBank/DDBJ databases">
        <authorList>
            <person name="Bachy C."/>
            <person name="Yung C.-M."/>
            <person name="Roux S."/>
            <person name="Sullivan M.B."/>
            <person name="Worden A.Z."/>
        </authorList>
    </citation>
    <scope>NUCLEOTIDE SEQUENCE</scope>
    <source>
        <strain evidence="2">BII-V1</strain>
    </source>
</reference>
<sequence>MFKHWCKTQGFANNSDLSHVLMDGGVLSVPFDRLNDFYKKCIEAYTIGEKIFVVEQKTENYNFFMDLDYKDDDELSFEQIKSICKVICDKVSKFGGKDALISVAEPKPVDTLIKTGIHINWPGFVVNRSSALALREHVINTLNLAYGSRDWKDIVDISVYGNSSRNTKGSGFRMPWSHKKGKHEACTGQGCELCNNTGKETQSEYLPIFIYKHGPLSILQKTEQKPSLDMLHMATLRTESTNPVIIEGSSSNNFTKIQTKDEFKNQEALLLVEAFVRKNIEGQGAASITKMFKHKNQFLVSTNSKYCENKKCNHNSNHVWFHIIGDTISQKCFSTTNILRQYGFCKDFSGRRHQLTKKITDIIYEDGKVEKYTPKKITTTIEPEQNLLEKFIKKYIVKKETFSIESLKREGVKKYTVKTSEICNTCKETISFTIIKGQIQQVCKCKCRAHNLTDRIVNTLA</sequence>
<name>A0A7S6SWL6_9PHYC</name>
<protein>
    <recommendedName>
        <fullName evidence="1">C962R-like N-terminal AEP domain-containing protein</fullName>
    </recommendedName>
</protein>
<proteinExistence type="predicted"/>
<feature type="domain" description="C962R-like N-terminal AEP" evidence="1">
    <location>
        <begin position="19"/>
        <end position="181"/>
    </location>
</feature>